<dbReference type="SUPFAM" id="SSF52833">
    <property type="entry name" value="Thioredoxin-like"/>
    <property type="match status" value="1"/>
</dbReference>
<feature type="chain" id="PRO_5046005890" description="Thiol:disulfide interchange protein" evidence="8">
    <location>
        <begin position="20"/>
        <end position="202"/>
    </location>
</feature>
<keyword evidence="4 7" id="KW-0574">Periplasm</keyword>
<keyword evidence="6" id="KW-0676">Redox-active center</keyword>
<name>A0ABV8CKR6_9GAMM</name>
<dbReference type="Pfam" id="PF01323">
    <property type="entry name" value="DSBA"/>
    <property type="match status" value="1"/>
</dbReference>
<dbReference type="InterPro" id="IPR023205">
    <property type="entry name" value="DsbA/DsbL"/>
</dbReference>
<dbReference type="Gene3D" id="3.40.30.10">
    <property type="entry name" value="Glutaredoxin"/>
    <property type="match status" value="1"/>
</dbReference>
<dbReference type="PROSITE" id="PS00194">
    <property type="entry name" value="THIOREDOXIN_1"/>
    <property type="match status" value="1"/>
</dbReference>
<dbReference type="EMBL" id="JBHSAF010000003">
    <property type="protein sequence ID" value="MFC3912802.1"/>
    <property type="molecule type" value="Genomic_DNA"/>
</dbReference>
<gene>
    <name evidence="10" type="ORF">ACFOSS_04890</name>
</gene>
<feature type="domain" description="Thioredoxin" evidence="9">
    <location>
        <begin position="7"/>
        <end position="199"/>
    </location>
</feature>
<feature type="signal peptide" evidence="8">
    <location>
        <begin position="1"/>
        <end position="19"/>
    </location>
</feature>
<protein>
    <recommendedName>
        <fullName evidence="7">Thiol:disulfide interchange protein</fullName>
    </recommendedName>
</protein>
<dbReference type="InterPro" id="IPR017937">
    <property type="entry name" value="Thioredoxin_CS"/>
</dbReference>
<keyword evidence="3 8" id="KW-0732">Signal</keyword>
<comment type="caution">
    <text evidence="10">The sequence shown here is derived from an EMBL/GenBank/DDBJ whole genome shotgun (WGS) entry which is preliminary data.</text>
</comment>
<dbReference type="CDD" id="cd03019">
    <property type="entry name" value="DsbA_DsbA"/>
    <property type="match status" value="1"/>
</dbReference>
<dbReference type="InterPro" id="IPR036249">
    <property type="entry name" value="Thioredoxin-like_sf"/>
</dbReference>
<comment type="subcellular location">
    <subcellularLocation>
        <location evidence="1 7">Periplasm</location>
    </subcellularLocation>
</comment>
<comment type="similarity">
    <text evidence="2">Belongs to the thioredoxin family. DsbA subfamily.</text>
</comment>
<evidence type="ECO:0000313" key="10">
    <source>
        <dbReference type="EMBL" id="MFC3912802.1"/>
    </source>
</evidence>
<accession>A0ABV8CKR6</accession>
<dbReference type="PANTHER" id="PTHR35891:SF2">
    <property type="entry name" value="THIOL:DISULFIDE INTERCHANGE PROTEIN DSBA"/>
    <property type="match status" value="1"/>
</dbReference>
<dbReference type="PROSITE" id="PS51352">
    <property type="entry name" value="THIOREDOXIN_2"/>
    <property type="match status" value="1"/>
</dbReference>
<evidence type="ECO:0000256" key="7">
    <source>
        <dbReference type="PIRNR" id="PIRNR001488"/>
    </source>
</evidence>
<evidence type="ECO:0000256" key="3">
    <source>
        <dbReference type="ARBA" id="ARBA00022729"/>
    </source>
</evidence>
<dbReference type="InterPro" id="IPR013766">
    <property type="entry name" value="Thioredoxin_domain"/>
</dbReference>
<evidence type="ECO:0000313" key="11">
    <source>
        <dbReference type="Proteomes" id="UP001595692"/>
    </source>
</evidence>
<dbReference type="InterPro" id="IPR001853">
    <property type="entry name" value="DSBA-like_thioredoxin_dom"/>
</dbReference>
<reference evidence="11" key="1">
    <citation type="journal article" date="2019" name="Int. J. Syst. Evol. Microbiol.">
        <title>The Global Catalogue of Microorganisms (GCM) 10K type strain sequencing project: providing services to taxonomists for standard genome sequencing and annotation.</title>
        <authorList>
            <consortium name="The Broad Institute Genomics Platform"/>
            <consortium name="The Broad Institute Genome Sequencing Center for Infectious Disease"/>
            <person name="Wu L."/>
            <person name="Ma J."/>
        </authorList>
    </citation>
    <scope>NUCLEOTIDE SEQUENCE [LARGE SCALE GENOMIC DNA]</scope>
    <source>
        <strain evidence="11">CCUG 54939</strain>
    </source>
</reference>
<evidence type="ECO:0000256" key="5">
    <source>
        <dbReference type="ARBA" id="ARBA00023157"/>
    </source>
</evidence>
<evidence type="ECO:0000259" key="9">
    <source>
        <dbReference type="PROSITE" id="PS51352"/>
    </source>
</evidence>
<dbReference type="RefSeq" id="WP_377150998.1">
    <property type="nucleotide sequence ID" value="NZ_JBHSAF010000003.1"/>
</dbReference>
<evidence type="ECO:0000256" key="6">
    <source>
        <dbReference type="ARBA" id="ARBA00023284"/>
    </source>
</evidence>
<evidence type="ECO:0000256" key="2">
    <source>
        <dbReference type="ARBA" id="ARBA00005791"/>
    </source>
</evidence>
<keyword evidence="11" id="KW-1185">Reference proteome</keyword>
<evidence type="ECO:0000256" key="4">
    <source>
        <dbReference type="ARBA" id="ARBA00022764"/>
    </source>
</evidence>
<dbReference type="PIRSF" id="PIRSF001488">
    <property type="entry name" value="Tdi_protein"/>
    <property type="match status" value="1"/>
</dbReference>
<dbReference type="PANTHER" id="PTHR35891">
    <property type="entry name" value="THIOL:DISULFIDE INTERCHANGE PROTEIN DSBA"/>
    <property type="match status" value="1"/>
</dbReference>
<sequence length="202" mass="22579">MKKIMMLLAGLLMTSLVQAAPLFKEGVHYQVVREAATAKPEVMEFFSYYCPHCYHFEPIIAEVKKNLPEGVEFKRNPVQFLGGKMGPEMQRAFAVARLLGVEEKFSPVAFKTIQVDRNMPQSRDDVQAMFVTAGIPAADYTGTVDSFAVTGEVAQFDRNTATMQIQGVPATVINGRYLIKSESLKSAEEYQELIKFLLAKKD</sequence>
<organism evidence="10 11">
    <name type="scientific">Pseudaeromonas sharmana</name>
    <dbReference type="NCBI Taxonomy" id="328412"/>
    <lineage>
        <taxon>Bacteria</taxon>
        <taxon>Pseudomonadati</taxon>
        <taxon>Pseudomonadota</taxon>
        <taxon>Gammaproteobacteria</taxon>
        <taxon>Aeromonadales</taxon>
        <taxon>Aeromonadaceae</taxon>
        <taxon>Pseudaeromonas</taxon>
    </lineage>
</organism>
<proteinExistence type="inferred from homology"/>
<keyword evidence="5 7" id="KW-1015">Disulfide bond</keyword>
<dbReference type="InterPro" id="IPR050824">
    <property type="entry name" value="Thiol_disulfide_DsbA"/>
</dbReference>
<evidence type="ECO:0000256" key="8">
    <source>
        <dbReference type="SAM" id="SignalP"/>
    </source>
</evidence>
<evidence type="ECO:0000256" key="1">
    <source>
        <dbReference type="ARBA" id="ARBA00004418"/>
    </source>
</evidence>
<dbReference type="Proteomes" id="UP001595692">
    <property type="component" value="Unassembled WGS sequence"/>
</dbReference>